<dbReference type="PROSITE" id="PS51257">
    <property type="entry name" value="PROKAR_LIPOPROTEIN"/>
    <property type="match status" value="1"/>
</dbReference>
<dbReference type="STRING" id="1068978.AMETH_5708"/>
<keyword evidence="1" id="KW-0732">Signal</keyword>
<accession>A0A076N4R6</accession>
<dbReference type="KEGG" id="amq:AMETH_5708"/>
<sequence>MRRLAALLAAVLVLAGCSTEIAGTADVPAPGTGPVVSKYDLQQRLVGAMPTDPELAQLGLHWLQEPLPFIESQNSRYKFIYDCPDHLPSDVAIQAAEYATATSGNFDHGTYLYLTTASYRGPTGPTAVAQGRALSGCIQLPGATKVAVPPLVGADEQAAFCGDSIDSFGFNRVCVLLLGRQNAAMVAAYSVSDKNPAVPPAQMETDLPRVGQMLATALTRA</sequence>
<keyword evidence="3" id="KW-1185">Reference proteome</keyword>
<dbReference type="Proteomes" id="UP000062973">
    <property type="component" value="Chromosome"/>
</dbReference>
<feature type="signal peptide" evidence="1">
    <location>
        <begin position="1"/>
        <end position="22"/>
    </location>
</feature>
<evidence type="ECO:0000256" key="1">
    <source>
        <dbReference type="SAM" id="SignalP"/>
    </source>
</evidence>
<evidence type="ECO:0000313" key="2">
    <source>
        <dbReference type="EMBL" id="AIJ25800.1"/>
    </source>
</evidence>
<evidence type="ECO:0000313" key="3">
    <source>
        <dbReference type="Proteomes" id="UP000062973"/>
    </source>
</evidence>
<reference evidence="2 3" key="1">
    <citation type="submission" date="2014-07" db="EMBL/GenBank/DDBJ databases">
        <title>Whole Genome Sequence of the Amycolatopsis methanolica 239.</title>
        <authorList>
            <person name="Tang B."/>
        </authorList>
    </citation>
    <scope>NUCLEOTIDE SEQUENCE [LARGE SCALE GENOMIC DNA]</scope>
    <source>
        <strain evidence="2 3">239</strain>
    </source>
</reference>
<dbReference type="EMBL" id="CP009110">
    <property type="protein sequence ID" value="AIJ25800.1"/>
    <property type="molecule type" value="Genomic_DNA"/>
</dbReference>
<feature type="chain" id="PRO_5001715650" description="Secreted protein" evidence="1">
    <location>
        <begin position="23"/>
        <end position="221"/>
    </location>
</feature>
<gene>
    <name evidence="2" type="ORF">AMETH_5708</name>
</gene>
<dbReference type="HOGENOM" id="CLU_1248476_0_0_11"/>
<protein>
    <recommendedName>
        <fullName evidence="4">Secreted protein</fullName>
    </recommendedName>
</protein>
<organism evidence="2 3">
    <name type="scientific">Amycolatopsis methanolica 239</name>
    <dbReference type="NCBI Taxonomy" id="1068978"/>
    <lineage>
        <taxon>Bacteria</taxon>
        <taxon>Bacillati</taxon>
        <taxon>Actinomycetota</taxon>
        <taxon>Actinomycetes</taxon>
        <taxon>Pseudonocardiales</taxon>
        <taxon>Pseudonocardiaceae</taxon>
        <taxon>Amycolatopsis</taxon>
        <taxon>Amycolatopsis methanolica group</taxon>
    </lineage>
</organism>
<dbReference type="AlphaFoldDB" id="A0A076N4R6"/>
<proteinExistence type="predicted"/>
<evidence type="ECO:0008006" key="4">
    <source>
        <dbReference type="Google" id="ProtNLM"/>
    </source>
</evidence>
<name>A0A076N4R6_AMYME</name>
<dbReference type="PATRIC" id="fig|1068978.7.peg.6133"/>
<dbReference type="RefSeq" id="WP_017984637.1">
    <property type="nucleotide sequence ID" value="NZ_AQUL01000001.1"/>
</dbReference>